<evidence type="ECO:0000256" key="5">
    <source>
        <dbReference type="SAM" id="MobiDB-lite"/>
    </source>
</evidence>
<evidence type="ECO:0000313" key="9">
    <source>
        <dbReference type="Proteomes" id="UP000186817"/>
    </source>
</evidence>
<dbReference type="InterPro" id="IPR001584">
    <property type="entry name" value="Integrase_cat-core"/>
</dbReference>
<feature type="compositionally biased region" description="Basic and acidic residues" evidence="5">
    <location>
        <begin position="1576"/>
        <end position="1586"/>
    </location>
</feature>
<dbReference type="SUPFAM" id="SSF53098">
    <property type="entry name" value="Ribonuclease H-like"/>
    <property type="match status" value="1"/>
</dbReference>
<dbReference type="Gene3D" id="4.10.60.10">
    <property type="entry name" value="Zinc finger, CCHC-type"/>
    <property type="match status" value="1"/>
</dbReference>
<keyword evidence="9" id="KW-1185">Reference proteome</keyword>
<dbReference type="InterPro" id="IPR001878">
    <property type="entry name" value="Znf_CCHC"/>
</dbReference>
<dbReference type="PANTHER" id="PTHR23253">
    <property type="entry name" value="EUKARYOTIC TRANSLATION INITIATION FACTOR 4 GAMMA"/>
    <property type="match status" value="1"/>
</dbReference>
<feature type="compositionally biased region" description="Basic residues" evidence="5">
    <location>
        <begin position="913"/>
        <end position="924"/>
    </location>
</feature>
<dbReference type="GO" id="GO:0003743">
    <property type="term" value="F:translation initiation factor activity"/>
    <property type="evidence" value="ECO:0007669"/>
    <property type="project" value="UniProtKB-KW"/>
</dbReference>
<dbReference type="Gene3D" id="1.25.40.180">
    <property type="match status" value="1"/>
</dbReference>
<keyword evidence="3" id="KW-0648">Protein biosynthesis</keyword>
<gene>
    <name evidence="8" type="ORF">AK812_SmicGene15679</name>
</gene>
<feature type="region of interest" description="Disordered" evidence="5">
    <location>
        <begin position="835"/>
        <end position="858"/>
    </location>
</feature>
<evidence type="ECO:0000256" key="3">
    <source>
        <dbReference type="ARBA" id="ARBA00022917"/>
    </source>
</evidence>
<dbReference type="InterPro" id="IPR036397">
    <property type="entry name" value="RNaseH_sf"/>
</dbReference>
<feature type="compositionally biased region" description="Basic and acidic residues" evidence="5">
    <location>
        <begin position="1549"/>
        <end position="1568"/>
    </location>
</feature>
<feature type="compositionally biased region" description="Low complexity" evidence="5">
    <location>
        <begin position="2773"/>
        <end position="2801"/>
    </location>
</feature>
<protein>
    <submittedName>
        <fullName evidence="8">Eukaryotic translation initiation factor isoform 4G-2</fullName>
    </submittedName>
</protein>
<dbReference type="GO" id="GO:0003729">
    <property type="term" value="F:mRNA binding"/>
    <property type="evidence" value="ECO:0007669"/>
    <property type="project" value="TreeGrafter"/>
</dbReference>
<feature type="compositionally biased region" description="Acidic residues" evidence="5">
    <location>
        <begin position="388"/>
        <end position="405"/>
    </location>
</feature>
<evidence type="ECO:0000256" key="2">
    <source>
        <dbReference type="ARBA" id="ARBA00022540"/>
    </source>
</evidence>
<dbReference type="GO" id="GO:0008270">
    <property type="term" value="F:zinc ion binding"/>
    <property type="evidence" value="ECO:0007669"/>
    <property type="project" value="UniProtKB-KW"/>
</dbReference>
<feature type="compositionally biased region" description="Low complexity" evidence="5">
    <location>
        <begin position="2061"/>
        <end position="2076"/>
    </location>
</feature>
<dbReference type="PANTHER" id="PTHR23253:SF9">
    <property type="entry name" value="EUKARYOTIC TRANSLATION INITIATION FACTOR 4 GAMMA 2"/>
    <property type="match status" value="1"/>
</dbReference>
<feature type="compositionally biased region" description="Basic and acidic residues" evidence="5">
    <location>
        <begin position="1187"/>
        <end position="1198"/>
    </location>
</feature>
<dbReference type="SMART" id="SM00343">
    <property type="entry name" value="ZnF_C2HC"/>
    <property type="match status" value="1"/>
</dbReference>
<dbReference type="PROSITE" id="PS50158">
    <property type="entry name" value="ZF_CCHC"/>
    <property type="match status" value="1"/>
</dbReference>
<keyword evidence="4" id="KW-0863">Zinc-finger</keyword>
<feature type="region of interest" description="Disordered" evidence="5">
    <location>
        <begin position="1187"/>
        <end position="1232"/>
    </location>
</feature>
<dbReference type="Pfam" id="PF00098">
    <property type="entry name" value="zf-CCHC"/>
    <property type="match status" value="1"/>
</dbReference>
<feature type="region of interest" description="Disordered" evidence="5">
    <location>
        <begin position="328"/>
        <end position="415"/>
    </location>
</feature>
<feature type="region of interest" description="Disordered" evidence="5">
    <location>
        <begin position="901"/>
        <end position="945"/>
    </location>
</feature>
<comment type="similarity">
    <text evidence="1">Belongs to the eukaryotic initiation factor 4G family.</text>
</comment>
<dbReference type="Pfam" id="PF02854">
    <property type="entry name" value="MIF4G"/>
    <property type="match status" value="1"/>
</dbReference>
<dbReference type="GO" id="GO:0016281">
    <property type="term" value="C:eukaryotic translation initiation factor 4F complex"/>
    <property type="evidence" value="ECO:0007669"/>
    <property type="project" value="TreeGrafter"/>
</dbReference>
<proteinExistence type="inferred from homology"/>
<feature type="region of interest" description="Disordered" evidence="5">
    <location>
        <begin position="571"/>
        <end position="623"/>
    </location>
</feature>
<dbReference type="Gene3D" id="3.30.420.10">
    <property type="entry name" value="Ribonuclease H-like superfamily/Ribonuclease H"/>
    <property type="match status" value="1"/>
</dbReference>
<dbReference type="InterPro" id="IPR013103">
    <property type="entry name" value="RVT_2"/>
</dbReference>
<feature type="region of interest" description="Disordered" evidence="5">
    <location>
        <begin position="484"/>
        <end position="518"/>
    </location>
</feature>
<feature type="domain" description="Integrase catalytic" evidence="7">
    <location>
        <begin position="1643"/>
        <end position="1821"/>
    </location>
</feature>
<evidence type="ECO:0000256" key="1">
    <source>
        <dbReference type="ARBA" id="ARBA00005775"/>
    </source>
</evidence>
<feature type="compositionally biased region" description="Basic residues" evidence="5">
    <location>
        <begin position="578"/>
        <end position="600"/>
    </location>
</feature>
<dbReference type="GO" id="GO:0015074">
    <property type="term" value="P:DNA integration"/>
    <property type="evidence" value="ECO:0007669"/>
    <property type="project" value="InterPro"/>
</dbReference>
<evidence type="ECO:0000259" key="7">
    <source>
        <dbReference type="PROSITE" id="PS50994"/>
    </source>
</evidence>
<feature type="region of interest" description="Disordered" evidence="5">
    <location>
        <begin position="2773"/>
        <end position="2807"/>
    </location>
</feature>
<feature type="region of interest" description="Disordered" evidence="5">
    <location>
        <begin position="1537"/>
        <end position="1587"/>
    </location>
</feature>
<keyword evidence="4" id="KW-0862">Zinc</keyword>
<dbReference type="Proteomes" id="UP000186817">
    <property type="component" value="Unassembled WGS sequence"/>
</dbReference>
<reference evidence="8 9" key="1">
    <citation type="submission" date="2016-02" db="EMBL/GenBank/DDBJ databases">
        <title>Genome analysis of coral dinoflagellate symbionts highlights evolutionary adaptations to a symbiotic lifestyle.</title>
        <authorList>
            <person name="Aranda M."/>
            <person name="Li Y."/>
            <person name="Liew Y.J."/>
            <person name="Baumgarten S."/>
            <person name="Simakov O."/>
            <person name="Wilson M."/>
            <person name="Piel J."/>
            <person name="Ashoor H."/>
            <person name="Bougouffa S."/>
            <person name="Bajic V.B."/>
            <person name="Ryu T."/>
            <person name="Ravasi T."/>
            <person name="Bayer T."/>
            <person name="Micklem G."/>
            <person name="Kim H."/>
            <person name="Bhak J."/>
            <person name="Lajeunesse T.C."/>
            <person name="Voolstra C.R."/>
        </authorList>
    </citation>
    <scope>NUCLEOTIDE SEQUENCE [LARGE SCALE GENOMIC DNA]</scope>
    <source>
        <strain evidence="8 9">CCMP2467</strain>
    </source>
</reference>
<comment type="caution">
    <text evidence="8">The sequence shown here is derived from an EMBL/GenBank/DDBJ whole genome shotgun (WGS) entry which is preliminary data.</text>
</comment>
<keyword evidence="2 8" id="KW-0396">Initiation factor</keyword>
<feature type="region of interest" description="Disordered" evidence="5">
    <location>
        <begin position="1977"/>
        <end position="2095"/>
    </location>
</feature>
<dbReference type="InterPro" id="IPR012337">
    <property type="entry name" value="RNaseH-like_sf"/>
</dbReference>
<dbReference type="InterPro" id="IPR036875">
    <property type="entry name" value="Znf_CCHC_sf"/>
</dbReference>
<evidence type="ECO:0000313" key="8">
    <source>
        <dbReference type="EMBL" id="OLQ01563.1"/>
    </source>
</evidence>
<dbReference type="SUPFAM" id="SSF48371">
    <property type="entry name" value="ARM repeat"/>
    <property type="match status" value="1"/>
</dbReference>
<name>A0A1Q9E2D6_SYMMI</name>
<feature type="region of interest" description="Disordered" evidence="5">
    <location>
        <begin position="1486"/>
        <end position="1514"/>
    </location>
</feature>
<keyword evidence="4" id="KW-0479">Metal-binding</keyword>
<evidence type="ECO:0000259" key="6">
    <source>
        <dbReference type="PROSITE" id="PS50158"/>
    </source>
</evidence>
<sequence>MNPSLCRGASFGFAIQSPQLFGFDIPLSSQIPIHICSKALELCKQSPAPDPRLSKKLPDMSANPSTLSSFAPEFQPSGASPAHTMQNQYYSSSATYCQYRGQEQSAMTGYYANTAYGYDCYQDVAYSNAAYSGDAYNQGYYGDGHYTHSNFGHYAKSAYTSRPRNPRAAAINLDDFSDISDSDSDAEIPAKIAAAKEKKVPDALLDTSSEAISEADKVLFRTRRGLHLQYAPEPSIDRWINSEQKFDMEKGRYIKPTGKALNASERSTLARYQRRHVERCREGDSADRLTRMVDKYLPRVAAESRVYIMRFPETIPNLLKRVRKIRRKLKATRQGGDAKTTTQTSTRRTRQRHEKRGSTTERPVPKPRGMQTEQHVTREQDDERESIPDWGDDDADDDMDQEETTPVETAAPVAKGDDLAAMWPWGERGSADLSFEPCGCLLVYFERGDLSAKDPRLRVRVRGDAEPAEEPSPCAADEAAGLLEGKTSTPSSGEEDASSEAELSVSSGSCEPEEEELGPMISEEVVSDPETVFSLKQMLKWRGAVLKSEEEPLIIYRTQIVEEKAPMLKEPVPVTKTPKGKVASKSKARHHMGGHSKGSGKHGSSNGPEGQASTGASTGKADQYVPVFDNSQRSYKEFRKRCELYRVKMELAGRQQETIFNIVTLLTGKAWDMVDDLTTATLQGDGGYDAVFERLDRGFRYEPLTELPEDFETFFVKLTRKANQTLQEYAADFSRAERQIRVTHSVELPQKVLAWWFLRRSGIGREQRQLVLTNVGADNLTLENVQKAMNFILGQDSRLDTRWARTKADAFYQDELPDDGPDFYEDEELAYWQEEGDHSQPWPDEGEDYYDYDPGPQPDDVFDVDEFDEIYASYTDAKSKLNNLRVSRGFYPVVALVDRGGNNAVRQGGAGKGRGKARRDKGRGRGTGGKQGPVSPKGSTAKARGQQAVGRQICLRCGQAGHWARNCPQAGADKKRKIDGGDDEVMMVAETYNLNDDDLEEETNNRAMQDGGAASVLGSATAIRSYLRYLLEKGVDLSAIPCFRCSKGFRFGNSATGGSRHCLLLPLTLEGRKLQILTYVIEGNAPLLFGRPLLKQLGVVVDYEKEKMKVRNGQWQEIPLGPRGEHQLVLSEDVARLLDNSSFDEILVPDDYENHVGTNDPIALEEILALSEPALAYEEVSLVKHHHDETGNPLHETEPNDNENVTANTPTSAHDSDTQVPIGGTDNATRWTRTNDTTATHRDKETVTFTDDKADEDNDTTAAHHDKETVTVDNDKANKYNDTTATHHDKETVTLTGDKVKALSKGRIRGLIMMAQAANKKHKSLLSQASRVGSDSHHVVWQVFTGKGRLEEAICNQGGKVQNFSKETGWNFSQPKVRKRFLAKLQEEQPDEVMIAPSGRIWSPAVDLSVAADPGRAPELRRLRQDNHDNILVFAAVIFETQRRAGRHAHIEQAWNSRAWMTKALARLQGHSTYVDQCEYGLSLPSNKSEPRRCSGKHHHAPATDNQEQMSSDYPPELAETLASLLLQKEGTDAVYATSPEPANDELGSQDKEPADNTKDVSRKNRDEEPTDNTEDVSRKNRDLRSKVGSQAMNYVTRLHKNLGHPSADVLVRMLGEVQATANVIEAAKGYVCPTCYSRRRPPGVPPAAGLMARNFGDRLMADSAWVDLEGGRRCVLTVMDQATRYVAVRLLESERATEFIKGIERSWIKQFGVPKMLRIDEAKGWSSKALREWTSMNNITLEIAPAECHNWLGAVERKHQVVRRALEIYMDEKGGRTLSHLKEALVYVPGQINNLSFVRGFTPNQWVTGRQPLASTTLSGDLFNPGADPMDEPTDFAQLQQVRLAAQQAFLRADTDARLRRSMNQLYNEVKDEVAVGQKCWYWRIQGTGILQKSKWRGPARVVATESNDEGKNTVVWIAHGTNLLRCGPHQVRPLVQDTGCAPVADPAAALSDLYDIRARSTTQFRDVYEYEPVLEDAMNDGAEPPRDEDLAEYVPSPPASDADNERGFDEPVPGAAALLFQRSEPRRRRHSSVAEPEPTPSETGVDPPGPPPKRARDTSAPSSPPASSSFPSAALPGGQEEMDADMVPVPSDGDSDLLVSDVYVVDGGRAADDLPKGWTIVGGEIVLDEVWLSKEVSSKKMTAEDRANMMEAKRRELTSYFSNSVWEFTELEEGDRDRVVTARWVLTWKEPENPNEVPRAKARLVLRGFQDPDLFSIDKASPTATRQSKMMLLCISPVLGWTLYCGDVRTAFLSGAKFERRIIVRLPSDCGPMLGATHGGPVYMKMLKSAYGLADAPLLWFQEATRRLHAGHWKTHVLDQCLFLRYDQGGKLVGALILHVDDLLVGGDPQSPEFQKALVELKKAFDFGKWQELQEGQPLVYCGGKLSLTEDGILLDYSDYLKKVLPITVPKKRNPTEKLSPAEVSKVRGLIGALQWPASQGVPPLAASVSILASMTTQGDGTLITELNKTLRFAKQNAQPILLSKVTDNLKDLCFLCYSDAAFGVRQDCGSQGGYMLVVTSRKALEGKRVAYNLLSWRSFRLPRVCRSSLAAESQASAFAMDELMMAKTMFALMFEPRLDPRATSTARDFGDSALVIDAKALYDSLRKANFTSGQDKCSAIEIRCVQEEIRSLGTHLRWVSSEQMLADGATKIQARQGMAEALRSGKLCLTYDQEFVAAKKKTLQERQRSTAEAFGEKAYGSRAARQISTILFAAQATRATGSMVEHEVQLGLYGTIQYNPSLVVFVTFCALLLGVFAGAVFLYNWTWSPTRTSTATSSSTSATTSTTTTARKTSTATQTERDDSQYWRGLRERDHHHDRMVQERDNEIDRYRHWVAELQGEIHGLERQLGEARAALPPPALSGDVFLCPHGRVYHTIAQCGHLQGPFFFSECSSRTACACTLAGKLEVSENSWAAQQRKLKQSEVSQDPCEQVARTIKSILNKLTLEKFAGLSQQLLQCGLRTSTHVEVLIHEVFEKATMQHHFIDMYTDLCVLLHEHFTAQPFEDCSGKADGRKMTFKRLLLDECQMSFERLLSPPEGLELLAAEDRTAAEVRYKTSMLGNIRLVGGLLSRGMLASRVGIAILEELLSNPTPEALESIAAMLTVLGPTADNKDWPQYTALNAIFDQISTIVKGKKCPARERFLLKDLLDLRSARWVDKRPKKIERAMTLAQVADSAAGRKVEERLIRKVASMPAPVPAYEQDKFREGTRKALVELRHSGCVEEAVNRIKALGVPPERDQAAEISEILCFTVQEGAASVRALDFKALRAVVDKSWKDDALAQGAGLFVKDVAPDLGFDVPGLSKILSEEVCMLLPEAADAVNIFLG</sequence>
<feature type="domain" description="CCHC-type" evidence="6">
    <location>
        <begin position="954"/>
        <end position="969"/>
    </location>
</feature>
<dbReference type="SMART" id="SM00543">
    <property type="entry name" value="MIF4G"/>
    <property type="match status" value="1"/>
</dbReference>
<feature type="compositionally biased region" description="Low complexity" evidence="5">
    <location>
        <begin position="500"/>
        <end position="509"/>
    </location>
</feature>
<evidence type="ECO:0000256" key="4">
    <source>
        <dbReference type="PROSITE-ProRule" id="PRU00047"/>
    </source>
</evidence>
<feature type="compositionally biased region" description="Polar residues" evidence="5">
    <location>
        <begin position="1202"/>
        <end position="1213"/>
    </location>
</feature>
<dbReference type="InterPro" id="IPR016024">
    <property type="entry name" value="ARM-type_fold"/>
</dbReference>
<feature type="compositionally biased region" description="Basic and acidic residues" evidence="5">
    <location>
        <begin position="375"/>
        <end position="387"/>
    </location>
</feature>
<dbReference type="PROSITE" id="PS50994">
    <property type="entry name" value="INTEGRASE"/>
    <property type="match status" value="1"/>
</dbReference>
<dbReference type="OrthoDB" id="430644at2759"/>
<dbReference type="SUPFAM" id="SSF57756">
    <property type="entry name" value="Retrovirus zinc finger-like domains"/>
    <property type="match status" value="1"/>
</dbReference>
<accession>A0A1Q9E2D6</accession>
<organism evidence="8 9">
    <name type="scientific">Symbiodinium microadriaticum</name>
    <name type="common">Dinoflagellate</name>
    <name type="synonym">Zooxanthella microadriatica</name>
    <dbReference type="NCBI Taxonomy" id="2951"/>
    <lineage>
        <taxon>Eukaryota</taxon>
        <taxon>Sar</taxon>
        <taxon>Alveolata</taxon>
        <taxon>Dinophyceae</taxon>
        <taxon>Suessiales</taxon>
        <taxon>Symbiodiniaceae</taxon>
        <taxon>Symbiodinium</taxon>
    </lineage>
</organism>
<dbReference type="Pfam" id="PF07727">
    <property type="entry name" value="RVT_2"/>
    <property type="match status" value="1"/>
</dbReference>
<dbReference type="InterPro" id="IPR003890">
    <property type="entry name" value="MIF4G-like_typ-3"/>
</dbReference>
<dbReference type="EMBL" id="LSRX01000288">
    <property type="protein sequence ID" value="OLQ01563.1"/>
    <property type="molecule type" value="Genomic_DNA"/>
</dbReference>